<evidence type="ECO:0000259" key="1">
    <source>
        <dbReference type="Pfam" id="PF01256"/>
    </source>
</evidence>
<dbReference type="Pfam" id="PF01256">
    <property type="entry name" value="Carb_kinase"/>
    <property type="match status" value="1"/>
</dbReference>
<sequence>MSWLIVGTVPQEAFPLVHEKVFLEGGHLRVGSYHIPVARGTPALVAAAVQAGSIFGNPDIDVLLAGDTGRGRGSDRIYRYFQDMDRSRYKGITFHYLQPDIDGHNRVWMALESDAKRPILVADAGFMYVAKMSGYAAQYDLFTPDAGELAFLADEKAPHPFYTRGFLLQSDAALSDLIEKAYTHHNAARHLLIKGKTDVVVAAGQIIAEISEPCVPVLEPIGGTGDTVTGIATALLDMGMAMTTACRVAAITNRLMGKRASPDPASSICDLLGFLPQALIETLKHREQFLHQDHEALEAAPFSLPPLT</sequence>
<dbReference type="EMBL" id="DSUH01000372">
    <property type="protein sequence ID" value="HGU34372.1"/>
    <property type="molecule type" value="Genomic_DNA"/>
</dbReference>
<evidence type="ECO:0000313" key="2">
    <source>
        <dbReference type="EMBL" id="HGU34372.1"/>
    </source>
</evidence>
<gene>
    <name evidence="2" type="ORF">ENS29_16225</name>
</gene>
<keyword evidence="2" id="KW-0808">Transferase</keyword>
<reference evidence="2" key="1">
    <citation type="journal article" date="2020" name="mSystems">
        <title>Genome- and Community-Level Interaction Insights into Carbon Utilization and Element Cycling Functions of Hydrothermarchaeota in Hydrothermal Sediment.</title>
        <authorList>
            <person name="Zhou Z."/>
            <person name="Liu Y."/>
            <person name="Xu W."/>
            <person name="Pan J."/>
            <person name="Luo Z.H."/>
            <person name="Li M."/>
        </authorList>
    </citation>
    <scope>NUCLEOTIDE SEQUENCE [LARGE SCALE GENOMIC DNA]</scope>
    <source>
        <strain evidence="2">SpSt-477</strain>
    </source>
</reference>
<comment type="caution">
    <text evidence="2">The sequence shown here is derived from an EMBL/GenBank/DDBJ whole genome shotgun (WGS) entry which is preliminary data.</text>
</comment>
<dbReference type="SUPFAM" id="SSF53613">
    <property type="entry name" value="Ribokinase-like"/>
    <property type="match status" value="1"/>
</dbReference>
<name>A0A7C4VSS3_9BACT</name>
<proteinExistence type="predicted"/>
<dbReference type="GO" id="GO:0016301">
    <property type="term" value="F:kinase activity"/>
    <property type="evidence" value="ECO:0007669"/>
    <property type="project" value="UniProtKB-KW"/>
</dbReference>
<dbReference type="InterPro" id="IPR000631">
    <property type="entry name" value="CARKD"/>
</dbReference>
<organism evidence="2">
    <name type="scientific">Desulfatirhabdium butyrativorans</name>
    <dbReference type="NCBI Taxonomy" id="340467"/>
    <lineage>
        <taxon>Bacteria</taxon>
        <taxon>Pseudomonadati</taxon>
        <taxon>Thermodesulfobacteriota</taxon>
        <taxon>Desulfobacteria</taxon>
        <taxon>Desulfobacterales</taxon>
        <taxon>Desulfatirhabdiaceae</taxon>
        <taxon>Desulfatirhabdium</taxon>
    </lineage>
</organism>
<dbReference type="Gene3D" id="3.40.1190.20">
    <property type="match status" value="1"/>
</dbReference>
<accession>A0A7C4VSS3</accession>
<protein>
    <submittedName>
        <fullName evidence="2">Sugar kinase</fullName>
    </submittedName>
</protein>
<dbReference type="InterPro" id="IPR029056">
    <property type="entry name" value="Ribokinase-like"/>
</dbReference>
<feature type="domain" description="YjeF C-terminal" evidence="1">
    <location>
        <begin position="114"/>
        <end position="264"/>
    </location>
</feature>
<dbReference type="GO" id="GO:0016836">
    <property type="term" value="F:hydro-lyase activity"/>
    <property type="evidence" value="ECO:0007669"/>
    <property type="project" value="InterPro"/>
</dbReference>
<dbReference type="AlphaFoldDB" id="A0A7C4VSS3"/>
<keyword evidence="2" id="KW-0418">Kinase</keyword>